<proteinExistence type="predicted"/>
<dbReference type="CDD" id="cd00096">
    <property type="entry name" value="Ig"/>
    <property type="match status" value="1"/>
</dbReference>
<evidence type="ECO:0000313" key="6">
    <source>
        <dbReference type="RefSeq" id="XP_008304953.1"/>
    </source>
</evidence>
<dbReference type="RefSeq" id="XP_008304953.1">
    <property type="nucleotide sequence ID" value="XM_008306731.1"/>
</dbReference>
<dbReference type="InterPro" id="IPR013783">
    <property type="entry name" value="Ig-like_fold"/>
</dbReference>
<evidence type="ECO:0000313" key="5">
    <source>
        <dbReference type="Proteomes" id="UP000694891"/>
    </source>
</evidence>
<feature type="domain" description="Ig-like" evidence="4">
    <location>
        <begin position="134"/>
        <end position="220"/>
    </location>
</feature>
<feature type="non-terminal residue" evidence="6">
    <location>
        <position position="1"/>
    </location>
</feature>
<dbReference type="PROSITE" id="PS50835">
    <property type="entry name" value="IG_LIKE"/>
    <property type="match status" value="2"/>
</dbReference>
<evidence type="ECO:0000259" key="4">
    <source>
        <dbReference type="PROSITE" id="PS50835"/>
    </source>
</evidence>
<dbReference type="Pfam" id="PF22705">
    <property type="entry name" value="C2-set_3"/>
    <property type="match status" value="1"/>
</dbReference>
<dbReference type="GO" id="GO:0001817">
    <property type="term" value="P:regulation of cytokine production"/>
    <property type="evidence" value="ECO:0007669"/>
    <property type="project" value="TreeGrafter"/>
</dbReference>
<comment type="subcellular location">
    <subcellularLocation>
        <location evidence="1">Membrane</location>
    </subcellularLocation>
</comment>
<organism evidence="5 6">
    <name type="scientific">Stegastes partitus</name>
    <name type="common">bicolor damselfish</name>
    <dbReference type="NCBI Taxonomy" id="144197"/>
    <lineage>
        <taxon>Eukaryota</taxon>
        <taxon>Metazoa</taxon>
        <taxon>Chordata</taxon>
        <taxon>Craniata</taxon>
        <taxon>Vertebrata</taxon>
        <taxon>Euteleostomi</taxon>
        <taxon>Actinopterygii</taxon>
        <taxon>Neopterygii</taxon>
        <taxon>Teleostei</taxon>
        <taxon>Neoteleostei</taxon>
        <taxon>Acanthomorphata</taxon>
        <taxon>Ovalentaria</taxon>
        <taxon>Pomacentridae</taxon>
        <taxon>Stegastes</taxon>
    </lineage>
</organism>
<keyword evidence="2" id="KW-0472">Membrane</keyword>
<dbReference type="GO" id="GO:0005102">
    <property type="term" value="F:signaling receptor binding"/>
    <property type="evidence" value="ECO:0007669"/>
    <property type="project" value="TreeGrafter"/>
</dbReference>
<protein>
    <submittedName>
        <fullName evidence="6">CD276 antigen-like</fullName>
    </submittedName>
</protein>
<evidence type="ECO:0000256" key="1">
    <source>
        <dbReference type="ARBA" id="ARBA00004370"/>
    </source>
</evidence>
<accession>A0A9Y4NX26</accession>
<dbReference type="AlphaFoldDB" id="A0A9Y4NX26"/>
<dbReference type="InterPro" id="IPR036179">
    <property type="entry name" value="Ig-like_dom_sf"/>
</dbReference>
<dbReference type="InterPro" id="IPR050504">
    <property type="entry name" value="IgSF_BTN/MOG"/>
</dbReference>
<sequence>YVFISPAERRDGDKDFDSPLLKGGNRLVVRAGSDVVLPCSFSTKNNIEPIRFVWRKNGRQEVFLYDAGNHYNNGRQGQDEQFKGRVSHFPDELINGNASIIIRNTRQSDSGNYTCDFLHIHQRFHIELLVGVSPRPITTLHERSDGVLLQCEVLGASPKPVVEWWDSDGNILPAHQPTITERGGNKYDVILNATVTKSGDYRCVSTQKEIYSQIYTETYAPGPGEFYLNIFLLTVS</sequence>
<dbReference type="SMART" id="SM00406">
    <property type="entry name" value="IGv"/>
    <property type="match status" value="1"/>
</dbReference>
<name>A0A9Y4NX26_9TELE</name>
<dbReference type="InterPro" id="IPR013106">
    <property type="entry name" value="Ig_V-set"/>
</dbReference>
<dbReference type="Proteomes" id="UP000694891">
    <property type="component" value="Unplaced"/>
</dbReference>
<gene>
    <name evidence="6" type="primary">LOC103376361</name>
</gene>
<keyword evidence="5" id="KW-1185">Reference proteome</keyword>
<reference evidence="6" key="1">
    <citation type="submission" date="2025-08" db="UniProtKB">
        <authorList>
            <consortium name="RefSeq"/>
        </authorList>
    </citation>
    <scope>IDENTIFICATION</scope>
</reference>
<evidence type="ECO:0000256" key="2">
    <source>
        <dbReference type="ARBA" id="ARBA00023136"/>
    </source>
</evidence>
<dbReference type="InterPro" id="IPR007110">
    <property type="entry name" value="Ig-like_dom"/>
</dbReference>
<dbReference type="GO" id="GO:0050852">
    <property type="term" value="P:T cell receptor signaling pathway"/>
    <property type="evidence" value="ECO:0007669"/>
    <property type="project" value="TreeGrafter"/>
</dbReference>
<dbReference type="GO" id="GO:0009897">
    <property type="term" value="C:external side of plasma membrane"/>
    <property type="evidence" value="ECO:0007669"/>
    <property type="project" value="TreeGrafter"/>
</dbReference>
<dbReference type="Pfam" id="PF07686">
    <property type="entry name" value="V-set"/>
    <property type="match status" value="1"/>
</dbReference>
<dbReference type="Gene3D" id="2.60.40.10">
    <property type="entry name" value="Immunoglobulins"/>
    <property type="match status" value="2"/>
</dbReference>
<dbReference type="InterPro" id="IPR003599">
    <property type="entry name" value="Ig_sub"/>
</dbReference>
<keyword evidence="3" id="KW-0393">Immunoglobulin domain</keyword>
<dbReference type="GeneID" id="103376361"/>
<evidence type="ECO:0000256" key="3">
    <source>
        <dbReference type="ARBA" id="ARBA00023319"/>
    </source>
</evidence>
<feature type="domain" description="Ig-like" evidence="4">
    <location>
        <begin position="19"/>
        <end position="115"/>
    </location>
</feature>
<dbReference type="SMART" id="SM00409">
    <property type="entry name" value="IG"/>
    <property type="match status" value="2"/>
</dbReference>
<dbReference type="PANTHER" id="PTHR24100">
    <property type="entry name" value="BUTYROPHILIN"/>
    <property type="match status" value="1"/>
</dbReference>
<dbReference type="SUPFAM" id="SSF48726">
    <property type="entry name" value="Immunoglobulin"/>
    <property type="match status" value="2"/>
</dbReference>
<dbReference type="InterPro" id="IPR053896">
    <property type="entry name" value="BTN3A2-like_Ig-C"/>
</dbReference>